<proteinExistence type="predicted"/>
<dbReference type="AlphaFoldDB" id="I5BVT7"/>
<keyword evidence="2" id="KW-1185">Reference proteome</keyword>
<organism evidence="1 2">
    <name type="scientific">Nitritalea halalkaliphila LW7</name>
    <dbReference type="NCBI Taxonomy" id="1189621"/>
    <lineage>
        <taxon>Bacteria</taxon>
        <taxon>Pseudomonadati</taxon>
        <taxon>Bacteroidota</taxon>
        <taxon>Cytophagia</taxon>
        <taxon>Cytophagales</taxon>
        <taxon>Cyclobacteriaceae</taxon>
        <taxon>Nitritalea</taxon>
    </lineage>
</organism>
<name>I5BVT7_9BACT</name>
<protein>
    <submittedName>
        <fullName evidence="1">Uncharacterized protein</fullName>
    </submittedName>
</protein>
<dbReference type="STRING" id="1189621.A3SI_17359"/>
<accession>I5BVT7</accession>
<reference evidence="1 2" key="1">
    <citation type="submission" date="2012-05" db="EMBL/GenBank/DDBJ databases">
        <title>Genome sequence of Nitritalea halalkaliphila LW7.</title>
        <authorList>
            <person name="Jangir P.K."/>
            <person name="Singh A."/>
            <person name="Shivaji S."/>
            <person name="Sharma R."/>
        </authorList>
    </citation>
    <scope>NUCLEOTIDE SEQUENCE [LARGE SCALE GENOMIC DNA]</scope>
    <source>
        <strain evidence="1 2">LW7</strain>
    </source>
</reference>
<dbReference type="Proteomes" id="UP000005551">
    <property type="component" value="Unassembled WGS sequence"/>
</dbReference>
<dbReference type="EMBL" id="AJYA01000057">
    <property type="protein sequence ID" value="EIM73689.1"/>
    <property type="molecule type" value="Genomic_DNA"/>
</dbReference>
<comment type="caution">
    <text evidence="1">The sequence shown here is derived from an EMBL/GenBank/DDBJ whole genome shotgun (WGS) entry which is preliminary data.</text>
</comment>
<sequence>MTGLLFFASCQELNEEPLAKNPESVEEKFDRLKFLSAGNKAMNIYQEEARNSQKAKTLDQFMIVSIG</sequence>
<evidence type="ECO:0000313" key="1">
    <source>
        <dbReference type="EMBL" id="EIM73689.1"/>
    </source>
</evidence>
<evidence type="ECO:0000313" key="2">
    <source>
        <dbReference type="Proteomes" id="UP000005551"/>
    </source>
</evidence>
<gene>
    <name evidence="1" type="ORF">A3SI_17359</name>
</gene>